<dbReference type="Pfam" id="PF13585">
    <property type="entry name" value="CHU_C"/>
    <property type="match status" value="1"/>
</dbReference>
<dbReference type="NCBIfam" id="TIGR04131">
    <property type="entry name" value="Bac_Flav_CTERM"/>
    <property type="match status" value="1"/>
</dbReference>
<gene>
    <name evidence="3" type="ORF">OOZ35_05475</name>
</gene>
<dbReference type="Gene3D" id="2.130.10.10">
    <property type="entry name" value="YVTN repeat-like/Quinoprotein amine dehydrogenase"/>
    <property type="match status" value="1"/>
</dbReference>
<dbReference type="EMBL" id="JAPFGC010000002">
    <property type="protein sequence ID" value="MDA0176942.1"/>
    <property type="molecule type" value="Genomic_DNA"/>
</dbReference>
<dbReference type="InterPro" id="IPR013783">
    <property type="entry name" value="Ig-like_fold"/>
</dbReference>
<dbReference type="InterPro" id="IPR015943">
    <property type="entry name" value="WD40/YVTN_repeat-like_dom_sf"/>
</dbReference>
<keyword evidence="4" id="KW-1185">Reference proteome</keyword>
<feature type="chain" id="PRO_5045879259" evidence="1">
    <location>
        <begin position="23"/>
        <end position="772"/>
    </location>
</feature>
<dbReference type="InterPro" id="IPR000601">
    <property type="entry name" value="PKD_dom"/>
</dbReference>
<reference evidence="3" key="1">
    <citation type="submission" date="2022-11" db="EMBL/GenBank/DDBJ databases">
        <title>Refractory cell wall polysaccharides provide important carbon source for microbial heterotrophs in the hadal ocean.</title>
        <authorList>
            <person name="Zhu X."/>
        </authorList>
    </citation>
    <scope>NUCLEOTIDE SEQUENCE</scope>
    <source>
        <strain evidence="3">MTRN7</strain>
    </source>
</reference>
<accession>A0ABT4RYS3</accession>
<evidence type="ECO:0000259" key="2">
    <source>
        <dbReference type="PROSITE" id="PS50093"/>
    </source>
</evidence>
<dbReference type="SUPFAM" id="SSF75011">
    <property type="entry name" value="3-carboxy-cis,cis-mucoante lactonizing enzyme"/>
    <property type="match status" value="1"/>
</dbReference>
<proteinExistence type="predicted"/>
<dbReference type="RefSeq" id="WP_106689016.1">
    <property type="nucleotide sequence ID" value="NZ_CAXQEU010000085.1"/>
</dbReference>
<dbReference type="InterPro" id="IPR022409">
    <property type="entry name" value="PKD/Chitinase_dom"/>
</dbReference>
<comment type="caution">
    <text evidence="3">The sequence shown here is derived from an EMBL/GenBank/DDBJ whole genome shotgun (WGS) entry which is preliminary data.</text>
</comment>
<sequence>MKNLLFSLNLLFTLVIFGQNQANNWYFGQNAGLNFSSGNPVALTDGALNTPEGCSTISDSTGNLLFYTDGIDVWNKNHNLMPNGSGLLGASSSTQSGIIVPHPGDNNLYYVFSLAEIAGPNGLRYSLVDMSLDSGLGDVVVAQKNVLLYTPTSEKISAIKHSNGNDIWVVTHEGNSNKFVSYLVTNSGIIMIPVVTELGHSPIDVYDNIGAMKISPDGTKIAVVYSSEVLELFEFNTTTGKLSNNIQITDFNQGLSLSYIYGVEFSSNSKYLYVSESQDGIIQFDVSSFNYNDILNSRYDIATNGMSFGDLPHSALQLGPDKKIYVAHFNNEYLGVINNPNSPGNQVDYEYNGVFLEGGISKAGLPPFIQSFFYSYIEVADSCLGDSTAFSINGSQNFDSVLWDLGDGTISTQQSLDHLYSASGTYQVELTIVDGTDIITQTKEVTVHDLPEANIPTDIILCSNVLGDPLDLTSQNQLILGNQSNLEFDITYHLSYQDAEDGLNAILSPFQTEQSETTIYARLFNLNNSKCNSITQFQIKYENSPEFELYENWYLCEGQNVTISLSNNFDSYLWSTGEVSNSITLEATGEYWVEVSNIYGNLICTETKFFNVIISQVAQINSVEISDWTNNDNTISIEVEGLGDYLYSIDGINYQESNLFSNVKHGDLTVYVKDKYNCGTVTKDVFLLYYPRFFTPNGDGFNDNWLIKSLETESDYTIDIFDRYGVLIKQLNSQDNFWDGTFNGFKMNSDDYWFVLTLLNGNMYRGHFALKR</sequence>
<feature type="domain" description="PKD" evidence="2">
    <location>
        <begin position="403"/>
        <end position="447"/>
    </location>
</feature>
<dbReference type="SUPFAM" id="SSF49299">
    <property type="entry name" value="PKD domain"/>
    <property type="match status" value="1"/>
</dbReference>
<protein>
    <submittedName>
        <fullName evidence="3">T9SS type B sorting domain-containing protein</fullName>
    </submittedName>
</protein>
<dbReference type="Pfam" id="PF18911">
    <property type="entry name" value="PKD_4"/>
    <property type="match status" value="1"/>
</dbReference>
<organism evidence="3 4">
    <name type="scientific">Mesoflavibacter profundi</name>
    <dbReference type="NCBI Taxonomy" id="2708110"/>
    <lineage>
        <taxon>Bacteria</taxon>
        <taxon>Pseudomonadati</taxon>
        <taxon>Bacteroidota</taxon>
        <taxon>Flavobacteriia</taxon>
        <taxon>Flavobacteriales</taxon>
        <taxon>Flavobacteriaceae</taxon>
        <taxon>Mesoflavibacter</taxon>
    </lineage>
</organism>
<name>A0ABT4RYS3_9FLAO</name>
<dbReference type="PROSITE" id="PS50093">
    <property type="entry name" value="PKD"/>
    <property type="match status" value="1"/>
</dbReference>
<dbReference type="CDD" id="cd00146">
    <property type="entry name" value="PKD"/>
    <property type="match status" value="1"/>
</dbReference>
<dbReference type="InterPro" id="IPR035986">
    <property type="entry name" value="PKD_dom_sf"/>
</dbReference>
<keyword evidence="1" id="KW-0732">Signal</keyword>
<dbReference type="SMART" id="SM00089">
    <property type="entry name" value="PKD"/>
    <property type="match status" value="1"/>
</dbReference>
<dbReference type="Gene3D" id="2.60.40.10">
    <property type="entry name" value="Immunoglobulins"/>
    <property type="match status" value="1"/>
</dbReference>
<evidence type="ECO:0000256" key="1">
    <source>
        <dbReference type="SAM" id="SignalP"/>
    </source>
</evidence>
<dbReference type="InterPro" id="IPR026341">
    <property type="entry name" value="T9SS_type_B"/>
</dbReference>
<feature type="signal peptide" evidence="1">
    <location>
        <begin position="1"/>
        <end position="22"/>
    </location>
</feature>
<dbReference type="Proteomes" id="UP001149142">
    <property type="component" value="Unassembled WGS sequence"/>
</dbReference>
<evidence type="ECO:0000313" key="4">
    <source>
        <dbReference type="Proteomes" id="UP001149142"/>
    </source>
</evidence>
<evidence type="ECO:0000313" key="3">
    <source>
        <dbReference type="EMBL" id="MDA0176942.1"/>
    </source>
</evidence>